<sequence length="399" mass="43389">MACTGCFFPSNLQPSLLTITVPSITGVSTHSFSFIFVRASQRKFLIKAMSPTSILGNNNDGSESAAEFNWDELGFRLIPTDYMYVMKCAKEDKFSQGSLLPYGNIEMNPSAGIINYGQGLFEGLKAHRTEDGRILLFRPDENGQRMKRGADRMCMPSPSVDQFVNAVKQTVLANKRWVPPPGKGSLYIRPLLMGTGPVLGLGPAPEYTLLIYCSPVSSYFRTPLNLKVEDKLYRAISGSGGTGGIKSVTNYAPVYTATTDAKANGFSDVLFLDSATGKYIEEVSSCNVFIVKDNIICTPHIDGAILPGITRKSIIEIAIDLGYEVMERAVSVEEMLGADEMFCTGTAMIVNSVGSVTYKGTRVEYNTGPETLCAKLRATLVGIQTGCLEDTKSWTVNVK</sequence>
<keyword evidence="8 17" id="KW-0808">Transferase</keyword>
<proteinExistence type="inferred from homology"/>
<evidence type="ECO:0000313" key="18">
    <source>
        <dbReference type="EMBL" id="CAJ1936220.1"/>
    </source>
</evidence>
<dbReference type="InterPro" id="IPR043132">
    <property type="entry name" value="BCAT-like_C"/>
</dbReference>
<dbReference type="EMBL" id="OY731400">
    <property type="protein sequence ID" value="CAJ1936220.1"/>
    <property type="molecule type" value="Genomic_DNA"/>
</dbReference>
<evidence type="ECO:0000256" key="12">
    <source>
        <dbReference type="ARBA" id="ARBA00048798"/>
    </source>
</evidence>
<comment type="catalytic activity">
    <reaction evidence="12 17">
        <text>L-isoleucine + 2-oxoglutarate = (S)-3-methyl-2-oxopentanoate + L-glutamate</text>
        <dbReference type="Rhea" id="RHEA:24801"/>
        <dbReference type="ChEBI" id="CHEBI:16810"/>
        <dbReference type="ChEBI" id="CHEBI:29985"/>
        <dbReference type="ChEBI" id="CHEBI:35146"/>
        <dbReference type="ChEBI" id="CHEBI:58045"/>
        <dbReference type="EC" id="2.6.1.42"/>
    </reaction>
</comment>
<evidence type="ECO:0000256" key="3">
    <source>
        <dbReference type="ARBA" id="ARBA00004931"/>
    </source>
</evidence>
<evidence type="ECO:0000256" key="11">
    <source>
        <dbReference type="ARBA" id="ARBA00048212"/>
    </source>
</evidence>
<evidence type="ECO:0000256" key="1">
    <source>
        <dbReference type="ARBA" id="ARBA00001933"/>
    </source>
</evidence>
<evidence type="ECO:0000313" key="19">
    <source>
        <dbReference type="Proteomes" id="UP001189624"/>
    </source>
</evidence>
<comment type="pathway">
    <text evidence="3">Amino-acid biosynthesis; L-valine biosynthesis; L-valine from pyruvate: step 4/4.</text>
</comment>
<dbReference type="InterPro" id="IPR036038">
    <property type="entry name" value="Aminotransferase-like"/>
</dbReference>
<evidence type="ECO:0000256" key="9">
    <source>
        <dbReference type="ARBA" id="ARBA00022898"/>
    </source>
</evidence>
<dbReference type="InterPro" id="IPR018300">
    <property type="entry name" value="Aminotrans_IV_CS"/>
</dbReference>
<dbReference type="InterPro" id="IPR005786">
    <property type="entry name" value="B_amino_transII"/>
</dbReference>
<dbReference type="NCBIfam" id="NF009897">
    <property type="entry name" value="PRK13357.1"/>
    <property type="match status" value="1"/>
</dbReference>
<evidence type="ECO:0000256" key="5">
    <source>
        <dbReference type="ARBA" id="ARBA00009320"/>
    </source>
</evidence>
<comment type="pathway">
    <text evidence="2">Amino-acid biosynthesis; L-isoleucine biosynthesis; L-isoleucine from 2-oxobutanoate: step 4/4.</text>
</comment>
<dbReference type="InterPro" id="IPR033939">
    <property type="entry name" value="BCAT_family"/>
</dbReference>
<evidence type="ECO:0000256" key="17">
    <source>
        <dbReference type="RuleBase" id="RU004517"/>
    </source>
</evidence>
<dbReference type="PIRSF" id="PIRSF006468">
    <property type="entry name" value="BCAT1"/>
    <property type="match status" value="1"/>
</dbReference>
<dbReference type="GO" id="GO:0009082">
    <property type="term" value="P:branched-chain amino acid biosynthetic process"/>
    <property type="evidence" value="ECO:0007669"/>
    <property type="project" value="UniProtKB-KW"/>
</dbReference>
<dbReference type="Pfam" id="PF01063">
    <property type="entry name" value="Aminotran_4"/>
    <property type="match status" value="1"/>
</dbReference>
<dbReference type="PROSITE" id="PS00770">
    <property type="entry name" value="AA_TRANSFER_CLASS_4"/>
    <property type="match status" value="1"/>
</dbReference>
<evidence type="ECO:0000256" key="2">
    <source>
        <dbReference type="ARBA" id="ARBA00004824"/>
    </source>
</evidence>
<feature type="modified residue" description="N6-(pyridoxal phosphate)lysine" evidence="14">
    <location>
        <position position="246"/>
    </location>
</feature>
<evidence type="ECO:0000256" key="15">
    <source>
        <dbReference type="RuleBase" id="RU004106"/>
    </source>
</evidence>
<evidence type="ECO:0000256" key="16">
    <source>
        <dbReference type="RuleBase" id="RU004516"/>
    </source>
</evidence>
<keyword evidence="19" id="KW-1185">Reference proteome</keyword>
<evidence type="ECO:0000256" key="6">
    <source>
        <dbReference type="ARBA" id="ARBA00022576"/>
    </source>
</evidence>
<dbReference type="PANTHER" id="PTHR42825">
    <property type="entry name" value="AMINO ACID AMINOTRANSFERASE"/>
    <property type="match status" value="1"/>
</dbReference>
<protein>
    <recommendedName>
        <fullName evidence="17">Branched-chain-amino-acid aminotransferase</fullName>
        <ecNumber evidence="17">2.6.1.42</ecNumber>
    </recommendedName>
</protein>
<dbReference type="Proteomes" id="UP001189624">
    <property type="component" value="Chromosome 3"/>
</dbReference>
<dbReference type="GO" id="GO:0005737">
    <property type="term" value="C:cytoplasm"/>
    <property type="evidence" value="ECO:0007669"/>
    <property type="project" value="UniProtKB-ARBA"/>
</dbReference>
<dbReference type="AlphaFoldDB" id="A0AA86RZN7"/>
<evidence type="ECO:0000256" key="10">
    <source>
        <dbReference type="ARBA" id="ARBA00023304"/>
    </source>
</evidence>
<name>A0AA86RZN7_9FABA</name>
<dbReference type="EC" id="2.6.1.42" evidence="17"/>
<dbReference type="GO" id="GO:0004084">
    <property type="term" value="F:branched-chain-amino-acid transaminase activity"/>
    <property type="evidence" value="ECO:0007669"/>
    <property type="project" value="UniProtKB-EC"/>
</dbReference>
<keyword evidence="7 17" id="KW-0028">Amino-acid biosynthesis</keyword>
<dbReference type="Gene3D" id="3.30.470.10">
    <property type="match status" value="1"/>
</dbReference>
<dbReference type="InterPro" id="IPR001544">
    <property type="entry name" value="Aminotrans_IV"/>
</dbReference>
<evidence type="ECO:0000256" key="8">
    <source>
        <dbReference type="ARBA" id="ARBA00022679"/>
    </source>
</evidence>
<dbReference type="Gramene" id="rna-AYBTSS11_LOCUS7369">
    <property type="protein sequence ID" value="CAJ1936220.1"/>
    <property type="gene ID" value="gene-AYBTSS11_LOCUS7369"/>
</dbReference>
<keyword evidence="10 17" id="KW-0100">Branched-chain amino acid biosynthesis</keyword>
<dbReference type="CDD" id="cd01557">
    <property type="entry name" value="BCAT_beta_family"/>
    <property type="match status" value="1"/>
</dbReference>
<evidence type="ECO:0000256" key="7">
    <source>
        <dbReference type="ARBA" id="ARBA00022605"/>
    </source>
</evidence>
<accession>A0AA86RZN7</accession>
<dbReference type="FunFam" id="3.20.10.10:FF:000003">
    <property type="entry name" value="Branched-chain-amino-acid aminotransferase"/>
    <property type="match status" value="1"/>
</dbReference>
<dbReference type="GO" id="GO:0008652">
    <property type="term" value="P:amino acid biosynthetic process"/>
    <property type="evidence" value="ECO:0007669"/>
    <property type="project" value="UniProtKB-KW"/>
</dbReference>
<evidence type="ECO:0000256" key="14">
    <source>
        <dbReference type="PIRSR" id="PIRSR006468-1"/>
    </source>
</evidence>
<organism evidence="18 19">
    <name type="scientific">Sphenostylis stenocarpa</name>
    <dbReference type="NCBI Taxonomy" id="92480"/>
    <lineage>
        <taxon>Eukaryota</taxon>
        <taxon>Viridiplantae</taxon>
        <taxon>Streptophyta</taxon>
        <taxon>Embryophyta</taxon>
        <taxon>Tracheophyta</taxon>
        <taxon>Spermatophyta</taxon>
        <taxon>Magnoliopsida</taxon>
        <taxon>eudicotyledons</taxon>
        <taxon>Gunneridae</taxon>
        <taxon>Pentapetalae</taxon>
        <taxon>rosids</taxon>
        <taxon>fabids</taxon>
        <taxon>Fabales</taxon>
        <taxon>Fabaceae</taxon>
        <taxon>Papilionoideae</taxon>
        <taxon>50 kb inversion clade</taxon>
        <taxon>NPAAA clade</taxon>
        <taxon>indigoferoid/millettioid clade</taxon>
        <taxon>Phaseoleae</taxon>
        <taxon>Sphenostylis</taxon>
    </lineage>
</organism>
<evidence type="ECO:0000256" key="4">
    <source>
        <dbReference type="ARBA" id="ARBA00005072"/>
    </source>
</evidence>
<dbReference type="PANTHER" id="PTHR42825:SF28">
    <property type="entry name" value="BRANCHED-CHAIN-AMINO-ACID AMINOTRANSFERASE 7-RELATED"/>
    <property type="match status" value="1"/>
</dbReference>
<dbReference type="FunFam" id="3.30.470.10:FF:000003">
    <property type="entry name" value="Branched-chain-amino-acid aminotransferase"/>
    <property type="match status" value="1"/>
</dbReference>
<comment type="pathway">
    <text evidence="4">Amino-acid biosynthesis; L-leucine biosynthesis; L-leucine from 3-methyl-2-oxobutanoate: step 4/4.</text>
</comment>
<gene>
    <name evidence="18" type="ORF">AYBTSS11_LOCUS7369</name>
</gene>
<dbReference type="Gene3D" id="3.20.10.10">
    <property type="entry name" value="D-amino Acid Aminotransferase, subunit A, domain 2"/>
    <property type="match status" value="1"/>
</dbReference>
<keyword evidence="9 16" id="KW-0663">Pyridoxal phosphate</keyword>
<comment type="catalytic activity">
    <reaction evidence="11 17">
        <text>L-valine + 2-oxoglutarate = 3-methyl-2-oxobutanoate + L-glutamate</text>
        <dbReference type="Rhea" id="RHEA:24813"/>
        <dbReference type="ChEBI" id="CHEBI:11851"/>
        <dbReference type="ChEBI" id="CHEBI:16810"/>
        <dbReference type="ChEBI" id="CHEBI:29985"/>
        <dbReference type="ChEBI" id="CHEBI:57762"/>
        <dbReference type="EC" id="2.6.1.42"/>
    </reaction>
</comment>
<evidence type="ECO:0000256" key="13">
    <source>
        <dbReference type="ARBA" id="ARBA00049229"/>
    </source>
</evidence>
<dbReference type="InterPro" id="IPR043131">
    <property type="entry name" value="BCAT-like_N"/>
</dbReference>
<reference evidence="18" key="1">
    <citation type="submission" date="2023-10" db="EMBL/GenBank/DDBJ databases">
        <authorList>
            <person name="Domelevo Entfellner J.-B."/>
        </authorList>
    </citation>
    <scope>NUCLEOTIDE SEQUENCE</scope>
</reference>
<comment type="catalytic activity">
    <reaction evidence="13 17">
        <text>L-leucine + 2-oxoglutarate = 4-methyl-2-oxopentanoate + L-glutamate</text>
        <dbReference type="Rhea" id="RHEA:18321"/>
        <dbReference type="ChEBI" id="CHEBI:16810"/>
        <dbReference type="ChEBI" id="CHEBI:17865"/>
        <dbReference type="ChEBI" id="CHEBI:29985"/>
        <dbReference type="ChEBI" id="CHEBI:57427"/>
        <dbReference type="EC" id="2.6.1.42"/>
    </reaction>
</comment>
<dbReference type="SUPFAM" id="SSF56752">
    <property type="entry name" value="D-aminoacid aminotransferase-like PLP-dependent enzymes"/>
    <property type="match status" value="1"/>
</dbReference>
<dbReference type="NCBIfam" id="TIGR01123">
    <property type="entry name" value="ilvE_II"/>
    <property type="match status" value="1"/>
</dbReference>
<keyword evidence="6 17" id="KW-0032">Aminotransferase</keyword>
<comment type="cofactor">
    <cofactor evidence="1 16">
        <name>pyridoxal 5'-phosphate</name>
        <dbReference type="ChEBI" id="CHEBI:597326"/>
    </cofactor>
</comment>
<comment type="similarity">
    <text evidence="5 15">Belongs to the class-IV pyridoxal-phosphate-dependent aminotransferase family.</text>
</comment>